<name>A0A486XTS8_9GAMM</name>
<sequence length="72" mass="8089">MSYQITLVENNLLPLPDKLCAELGINVCDILIFEIADDRTALVVRKHTDQTLDDEQLTKAGNLARVVSYKTE</sequence>
<reference evidence="1" key="1">
    <citation type="submission" date="2019-04" db="EMBL/GenBank/DDBJ databases">
        <authorList>
            <person name="Brambilla D."/>
        </authorList>
    </citation>
    <scope>NUCLEOTIDE SEQUENCE</scope>
    <source>
        <strain evidence="1">BAL1</strain>
    </source>
</reference>
<accession>A0A486XTS8</accession>
<dbReference type="AlphaFoldDB" id="A0A486XTS8"/>
<protein>
    <submittedName>
        <fullName evidence="1">Uncharacterized protein</fullName>
    </submittedName>
</protein>
<organism evidence="1">
    <name type="scientific">Rheinheimera sp. BAL341</name>
    <dbReference type="NCBI Taxonomy" id="1708203"/>
    <lineage>
        <taxon>Bacteria</taxon>
        <taxon>Pseudomonadati</taxon>
        <taxon>Pseudomonadota</taxon>
        <taxon>Gammaproteobacteria</taxon>
        <taxon>Chromatiales</taxon>
        <taxon>Chromatiaceae</taxon>
        <taxon>Rheinheimera</taxon>
    </lineage>
</organism>
<dbReference type="EMBL" id="CAAJGR010000014">
    <property type="protein sequence ID" value="VHO05912.1"/>
    <property type="molecule type" value="Genomic_DNA"/>
</dbReference>
<proteinExistence type="predicted"/>
<gene>
    <name evidence="1" type="ORF">BAL341_2989</name>
</gene>
<evidence type="ECO:0000313" key="1">
    <source>
        <dbReference type="EMBL" id="VHO05912.1"/>
    </source>
</evidence>